<evidence type="ECO:0000313" key="3">
    <source>
        <dbReference type="Proteomes" id="UP001151760"/>
    </source>
</evidence>
<organism evidence="2 3">
    <name type="scientific">Tanacetum coccineum</name>
    <dbReference type="NCBI Taxonomy" id="301880"/>
    <lineage>
        <taxon>Eukaryota</taxon>
        <taxon>Viridiplantae</taxon>
        <taxon>Streptophyta</taxon>
        <taxon>Embryophyta</taxon>
        <taxon>Tracheophyta</taxon>
        <taxon>Spermatophyta</taxon>
        <taxon>Magnoliopsida</taxon>
        <taxon>eudicotyledons</taxon>
        <taxon>Gunneridae</taxon>
        <taxon>Pentapetalae</taxon>
        <taxon>asterids</taxon>
        <taxon>campanulids</taxon>
        <taxon>Asterales</taxon>
        <taxon>Asteraceae</taxon>
        <taxon>Asteroideae</taxon>
        <taxon>Anthemideae</taxon>
        <taxon>Anthemidinae</taxon>
        <taxon>Tanacetum</taxon>
    </lineage>
</organism>
<proteinExistence type="predicted"/>
<evidence type="ECO:0000256" key="1">
    <source>
        <dbReference type="SAM" id="MobiDB-lite"/>
    </source>
</evidence>
<dbReference type="EMBL" id="BQNB010008773">
    <property type="protein sequence ID" value="GJS54105.1"/>
    <property type="molecule type" value="Genomic_DNA"/>
</dbReference>
<sequence length="515" mass="58240">MVAYLEKSTENADFAEIVYFLNANPIRYALTVSPTIYVSCIEQVWSTAKIKTVNNETQIHAKVEGKTIVISESSVKRDLQFNDEDDETVTKKRVDRMERAATTGSSLEAEQDSGNINRTQSMATLNEPFLKELVQVVVLGAKIPYWGMQKLKLGQTETKELMELYTKLSDRVLNLETTKTAQAKEIAYLKKRVKKLERKRKSRTPGMNLFKIDMDHATKDVEGDAEQVISAAADEVSTGDAVNTAGTEVNTASAPVTTAGISVTTAEPSTPLTTTTTVIKDEDLTIAQTLVKMRSEKSKERGVVMKEPNYELAVRLQAEEQGELTVEENLRLCIDSFVLMDSKVVKHRAEGSETREKGSSKRAGEDLQQESTKKQKVDDDDKEEEDLKQCFEIIPEEVAINALPLATNPAPIFDIKDLENLWKLVKAKHGYKMPEEAIERVLWGDLKVMFKPHKEDALWMNLQGQKILLWKLYDSCGVHFVRFQNMHIYMLVEKTYYLILATITEMLNKEMQAEH</sequence>
<name>A0ABQ4WMG9_9ASTR</name>
<reference evidence="2" key="2">
    <citation type="submission" date="2022-01" db="EMBL/GenBank/DDBJ databases">
        <authorList>
            <person name="Yamashiro T."/>
            <person name="Shiraishi A."/>
            <person name="Satake H."/>
            <person name="Nakayama K."/>
        </authorList>
    </citation>
    <scope>NUCLEOTIDE SEQUENCE</scope>
</reference>
<comment type="caution">
    <text evidence="2">The sequence shown here is derived from an EMBL/GenBank/DDBJ whole genome shotgun (WGS) entry which is preliminary data.</text>
</comment>
<evidence type="ECO:0008006" key="4">
    <source>
        <dbReference type="Google" id="ProtNLM"/>
    </source>
</evidence>
<keyword evidence="3" id="KW-1185">Reference proteome</keyword>
<feature type="region of interest" description="Disordered" evidence="1">
    <location>
        <begin position="92"/>
        <end position="115"/>
    </location>
</feature>
<accession>A0ABQ4WMG9</accession>
<feature type="region of interest" description="Disordered" evidence="1">
    <location>
        <begin position="348"/>
        <end position="382"/>
    </location>
</feature>
<reference evidence="2" key="1">
    <citation type="journal article" date="2022" name="Int. J. Mol. Sci.">
        <title>Draft Genome of Tanacetum Coccineum: Genomic Comparison of Closely Related Tanacetum-Family Plants.</title>
        <authorList>
            <person name="Yamashiro T."/>
            <person name="Shiraishi A."/>
            <person name="Nakayama K."/>
            <person name="Satake H."/>
        </authorList>
    </citation>
    <scope>NUCLEOTIDE SEQUENCE</scope>
</reference>
<feature type="compositionally biased region" description="Polar residues" evidence="1">
    <location>
        <begin position="102"/>
        <end position="115"/>
    </location>
</feature>
<dbReference type="Proteomes" id="UP001151760">
    <property type="component" value="Unassembled WGS sequence"/>
</dbReference>
<gene>
    <name evidence="2" type="ORF">Tco_0627467</name>
</gene>
<evidence type="ECO:0000313" key="2">
    <source>
        <dbReference type="EMBL" id="GJS54105.1"/>
    </source>
</evidence>
<protein>
    <recommendedName>
        <fullName evidence="4">Xylulose kinase-1</fullName>
    </recommendedName>
</protein>